<name>A0A974SB80_9CAUL</name>
<accession>A0A974SB80</accession>
<gene>
    <name evidence="1" type="ORF">JKL49_10905</name>
</gene>
<organism evidence="1">
    <name type="scientific">Phenylobacterium glaciei</name>
    <dbReference type="NCBI Taxonomy" id="2803784"/>
    <lineage>
        <taxon>Bacteria</taxon>
        <taxon>Pseudomonadati</taxon>
        <taxon>Pseudomonadota</taxon>
        <taxon>Alphaproteobacteria</taxon>
        <taxon>Caulobacterales</taxon>
        <taxon>Caulobacteraceae</taxon>
        <taxon>Phenylobacterium</taxon>
    </lineage>
</organism>
<protein>
    <submittedName>
        <fullName evidence="1">Uncharacterized protein</fullName>
    </submittedName>
</protein>
<dbReference type="AlphaFoldDB" id="A0A974SB80"/>
<sequence>MRYRPFGASGKAVSAISLLLREAPNMTTPHAWRTLVFGAMECGSTASRSPPARRSWRWASARRCGRWNAA</sequence>
<evidence type="ECO:0000313" key="1">
    <source>
        <dbReference type="EMBL" id="QQZ51467.1"/>
    </source>
</evidence>
<dbReference type="EMBL" id="CP068570">
    <property type="protein sequence ID" value="QQZ51467.1"/>
    <property type="molecule type" value="Genomic_DNA"/>
</dbReference>
<proteinExistence type="predicted"/>
<reference evidence="1" key="1">
    <citation type="submission" date="2021-01" db="EMBL/GenBank/DDBJ databases">
        <title>Genome sequence of Phenylobacterium sp. 20VBR1 isolated from a valley glaceir, Ny-Alesund, Svalbard.</title>
        <authorList>
            <person name="Thomas F.A."/>
            <person name="Krishnan K.P."/>
            <person name="Sinha R.K."/>
        </authorList>
    </citation>
    <scope>NUCLEOTIDE SEQUENCE</scope>
    <source>
        <strain evidence="1">20VBR1</strain>
    </source>
</reference>